<evidence type="ECO:0000259" key="2">
    <source>
        <dbReference type="Pfam" id="PF02627"/>
    </source>
</evidence>
<evidence type="ECO:0000313" key="4">
    <source>
        <dbReference type="Proteomes" id="UP000017396"/>
    </source>
</evidence>
<dbReference type="Pfam" id="PF02627">
    <property type="entry name" value="CMD"/>
    <property type="match status" value="1"/>
</dbReference>
<dbReference type="InterPro" id="IPR000073">
    <property type="entry name" value="AB_hydrolase_1"/>
</dbReference>
<dbReference type="eggNOG" id="COG0596">
    <property type="taxonomic scope" value="Bacteria"/>
</dbReference>
<feature type="domain" description="Carboxymuconolactone decarboxylase-like" evidence="2">
    <location>
        <begin position="331"/>
        <end position="392"/>
    </location>
</feature>
<dbReference type="GO" id="GO:0004301">
    <property type="term" value="F:epoxide hydrolase activity"/>
    <property type="evidence" value="ECO:0007669"/>
    <property type="project" value="TreeGrafter"/>
</dbReference>
<dbReference type="PATRIC" id="fig|1183438.3.peg.4023"/>
<dbReference type="Proteomes" id="UP000017396">
    <property type="component" value="Chromosome"/>
</dbReference>
<name>U5QMZ2_GLOK1</name>
<keyword evidence="3" id="KW-0378">Hydrolase</keyword>
<keyword evidence="4" id="KW-1185">Reference proteome</keyword>
<dbReference type="GO" id="GO:0051920">
    <property type="term" value="F:peroxiredoxin activity"/>
    <property type="evidence" value="ECO:0007669"/>
    <property type="project" value="InterPro"/>
</dbReference>
<dbReference type="SUPFAM" id="SSF53474">
    <property type="entry name" value="alpha/beta-Hydrolases"/>
    <property type="match status" value="1"/>
</dbReference>
<sequence length="491" mass="54091">MTAYRYADVEGLRVFYREAGDAGAPAVLLLHGFPTSSHMYRDLIGPLAARYRVVAPDLPGFGFTDAPDRSSFAYSFDNLARVIDRFSEVVGLTRYALYIFDYGAPVGLRLALAHPERITALISQNGNAYEEGLSSGWNPIQRYWQQPSEVNRRALRDFLTPEATRSQYTYGVADPSLIAPESFTLDSVLLDRPGNVEIQLDLFLDYRNNVALYPEFQRYFREHRPPTLAVWGKNDPFFLPAGAEAYRRDNPEAEVHFFETGHFALETHLHEIAGRIHDFLDRALDGSREDHFAEWIAPGISEAATQSLARLCEQFGFVPNLALALAAEPAALDGYVQALQAFGQTHLSPLEQQIVMIAASRANAALYSVAVHATVASQLGATESTVVAARDGKLVDDARLAVLQHFAEALMLGRGQVNASQIEQMRQAGYNAAALVAVAFGVAVKFFANSVVHLARPPIDDGFKAALVGWCNQGHPGQWGDSDPCDGRQRF</sequence>
<protein>
    <submittedName>
        <fullName evidence="3">Alpha/beta hydrolase fold protein</fullName>
    </submittedName>
</protein>
<dbReference type="Gene3D" id="3.40.50.1820">
    <property type="entry name" value="alpha/beta hydrolase"/>
    <property type="match status" value="1"/>
</dbReference>
<feature type="domain" description="AB hydrolase-1" evidence="1">
    <location>
        <begin position="25"/>
        <end position="268"/>
    </location>
</feature>
<gene>
    <name evidence="3" type="ORF">GKIL_4086</name>
</gene>
<dbReference type="EMBL" id="CP003587">
    <property type="protein sequence ID" value="AGY60332.1"/>
    <property type="molecule type" value="Genomic_DNA"/>
</dbReference>
<dbReference type="STRING" id="1183438.GKIL_4086"/>
<organism evidence="3 4">
    <name type="scientific">Gloeobacter kilaueensis (strain ATCC BAA-2537 / CCAP 1431/1 / ULC 316 / JS1)</name>
    <dbReference type="NCBI Taxonomy" id="1183438"/>
    <lineage>
        <taxon>Bacteria</taxon>
        <taxon>Bacillati</taxon>
        <taxon>Cyanobacteriota</taxon>
        <taxon>Cyanophyceae</taxon>
        <taxon>Gloeobacterales</taxon>
        <taxon>Gloeobacteraceae</taxon>
        <taxon>Gloeobacter</taxon>
    </lineage>
</organism>
<dbReference type="Pfam" id="PF00561">
    <property type="entry name" value="Abhydrolase_1"/>
    <property type="match status" value="1"/>
</dbReference>
<proteinExistence type="predicted"/>
<dbReference type="FunFam" id="3.40.50.1820:FF:000173">
    <property type="entry name" value="Alpha/beta hydrolase"/>
    <property type="match status" value="1"/>
</dbReference>
<dbReference type="InterPro" id="IPR003779">
    <property type="entry name" value="CMD-like"/>
</dbReference>
<dbReference type="OrthoDB" id="9797695at2"/>
<dbReference type="Gene3D" id="1.20.1290.10">
    <property type="entry name" value="AhpD-like"/>
    <property type="match status" value="1"/>
</dbReference>
<dbReference type="KEGG" id="glj:GKIL_4086"/>
<accession>U5QMZ2</accession>
<evidence type="ECO:0000313" key="3">
    <source>
        <dbReference type="EMBL" id="AGY60332.1"/>
    </source>
</evidence>
<dbReference type="AlphaFoldDB" id="U5QMZ2"/>
<dbReference type="eggNOG" id="COG2128">
    <property type="taxonomic scope" value="Bacteria"/>
</dbReference>
<dbReference type="PRINTS" id="PR00111">
    <property type="entry name" value="ABHYDROLASE"/>
</dbReference>
<dbReference type="SUPFAM" id="SSF69118">
    <property type="entry name" value="AhpD-like"/>
    <property type="match status" value="1"/>
</dbReference>
<reference evidence="3 4" key="1">
    <citation type="journal article" date="2013" name="PLoS ONE">
        <title>Cultivation and Complete Genome Sequencing of Gloeobacter kilaueensis sp. nov., from a Lava Cave in Kilauea Caldera, Hawai'i.</title>
        <authorList>
            <person name="Saw J.H."/>
            <person name="Schatz M."/>
            <person name="Brown M.V."/>
            <person name="Kunkel D.D."/>
            <person name="Foster J.S."/>
            <person name="Shick H."/>
            <person name="Christensen S."/>
            <person name="Hou S."/>
            <person name="Wan X."/>
            <person name="Donachie S.P."/>
        </authorList>
    </citation>
    <scope>NUCLEOTIDE SEQUENCE [LARGE SCALE GENOMIC DNA]</scope>
    <source>
        <strain evidence="4">JS</strain>
    </source>
</reference>
<dbReference type="InterPro" id="IPR051340">
    <property type="entry name" value="Haloalkane_dehalogenase"/>
</dbReference>
<dbReference type="PANTHER" id="PTHR42977:SF1">
    <property type="entry name" value="BLR6576 PROTEIN"/>
    <property type="match status" value="1"/>
</dbReference>
<dbReference type="HOGENOM" id="CLU_043386_0_0_3"/>
<dbReference type="InterPro" id="IPR029058">
    <property type="entry name" value="AB_hydrolase_fold"/>
</dbReference>
<evidence type="ECO:0000259" key="1">
    <source>
        <dbReference type="Pfam" id="PF00561"/>
    </source>
</evidence>
<dbReference type="PANTHER" id="PTHR42977">
    <property type="entry name" value="HYDROLASE-RELATED"/>
    <property type="match status" value="1"/>
</dbReference>
<dbReference type="InterPro" id="IPR029032">
    <property type="entry name" value="AhpD-like"/>
</dbReference>